<dbReference type="InterPro" id="IPR014944">
    <property type="entry name" value="Toxin_SymE-like"/>
</dbReference>
<dbReference type="RefSeq" id="WP_272054361.1">
    <property type="nucleotide sequence ID" value="NZ_JAQMRB010000009.1"/>
</dbReference>
<dbReference type="AlphaFoldDB" id="A0AAW6FI54"/>
<dbReference type="Pfam" id="PF08845">
    <property type="entry name" value="SymE_toxin"/>
    <property type="match status" value="1"/>
</dbReference>
<dbReference type="EMBL" id="JAQMRD010000006">
    <property type="protein sequence ID" value="MDB9222604.1"/>
    <property type="molecule type" value="Genomic_DNA"/>
</dbReference>
<evidence type="ECO:0000313" key="3">
    <source>
        <dbReference type="Proteomes" id="UP001212263"/>
    </source>
</evidence>
<comment type="caution">
    <text evidence="2">The sequence shown here is derived from an EMBL/GenBank/DDBJ whole genome shotgun (WGS) entry which is preliminary data.</text>
</comment>
<name>A0AAW6FI54_9BACT</name>
<reference evidence="2" key="1">
    <citation type="submission" date="2023-01" db="EMBL/GenBank/DDBJ databases">
        <title>Human gut microbiome strain richness.</title>
        <authorList>
            <person name="Chen-Liaw A."/>
        </authorList>
    </citation>
    <scope>NUCLEOTIDE SEQUENCE</scope>
    <source>
        <strain evidence="2">RTP21484st1_B7_RTP21484_190118</strain>
    </source>
</reference>
<dbReference type="GO" id="GO:0016788">
    <property type="term" value="F:hydrolase activity, acting on ester bonds"/>
    <property type="evidence" value="ECO:0007669"/>
    <property type="project" value="InterPro"/>
</dbReference>
<organism evidence="2 3">
    <name type="scientific">Odoribacter splanchnicus</name>
    <dbReference type="NCBI Taxonomy" id="28118"/>
    <lineage>
        <taxon>Bacteria</taxon>
        <taxon>Pseudomonadati</taxon>
        <taxon>Bacteroidota</taxon>
        <taxon>Bacteroidia</taxon>
        <taxon>Bacteroidales</taxon>
        <taxon>Odoribacteraceae</taxon>
        <taxon>Odoribacter</taxon>
    </lineage>
</organism>
<dbReference type="GO" id="GO:0016070">
    <property type="term" value="P:RNA metabolic process"/>
    <property type="evidence" value="ECO:0007669"/>
    <property type="project" value="InterPro"/>
</dbReference>
<dbReference type="GO" id="GO:0005737">
    <property type="term" value="C:cytoplasm"/>
    <property type="evidence" value="ECO:0007669"/>
    <property type="project" value="InterPro"/>
</dbReference>
<evidence type="ECO:0000259" key="1">
    <source>
        <dbReference type="Pfam" id="PF08845"/>
    </source>
</evidence>
<evidence type="ECO:0000313" key="2">
    <source>
        <dbReference type="EMBL" id="MDB9222604.1"/>
    </source>
</evidence>
<proteinExistence type="predicted"/>
<protein>
    <submittedName>
        <fullName evidence="2">SymE family type I addiction module toxin</fullName>
    </submittedName>
</protein>
<dbReference type="GO" id="GO:0003723">
    <property type="term" value="F:RNA binding"/>
    <property type="evidence" value="ECO:0007669"/>
    <property type="project" value="InterPro"/>
</dbReference>
<sequence>MHRKIRCVSSPRSTYNRRLPSISLAGVWLKKAGFEVGDFARITVADGVLVISSERLPDNENREK</sequence>
<gene>
    <name evidence="2" type="ORF">PN645_06235</name>
</gene>
<accession>A0AAW6FI54</accession>
<dbReference type="Proteomes" id="UP001212263">
    <property type="component" value="Unassembled WGS sequence"/>
</dbReference>
<feature type="domain" description="Toxin SymE-like" evidence="1">
    <location>
        <begin position="16"/>
        <end position="52"/>
    </location>
</feature>